<dbReference type="WBParaSite" id="TCONS_00003526.p1">
    <property type="protein sequence ID" value="TCONS_00003526.p1"/>
    <property type="gene ID" value="XLOC_003262"/>
</dbReference>
<dbReference type="AlphaFoldDB" id="A0A913HYI0"/>
<keyword evidence="2" id="KW-0812">Transmembrane</keyword>
<dbReference type="Proteomes" id="UP000035681">
    <property type="component" value="Unplaced"/>
</dbReference>
<reference evidence="4" key="1">
    <citation type="submission" date="2022-10" db="UniProtKB">
        <authorList>
            <consortium name="WormBaseParasite"/>
        </authorList>
    </citation>
    <scope>IDENTIFICATION</scope>
</reference>
<protein>
    <submittedName>
        <fullName evidence="4 5">Uncharacterized protein</fullName>
    </submittedName>
</protein>
<accession>A0A913HYI0</accession>
<proteinExistence type="predicted"/>
<sequence>MYNSAYLEKNLYQNSNIHPIKKRKSFILTTTDGIESSEEVEMNVKGDYESATDLLEYLVPIFFVMILILWTLRWAFHCYARSRRNNRQRPNRVNNNSTNVNRVYPTSTEDPFYNARTYAQMYGQYGGIFFQPTPPKYDEISRENEEIFHNIEEISGPPPYPRTPSNASVRELRVENLSSPPTYSREEISDV</sequence>
<feature type="region of interest" description="Disordered" evidence="1">
    <location>
        <begin position="87"/>
        <end position="106"/>
    </location>
</feature>
<keyword evidence="2" id="KW-0472">Membrane</keyword>
<keyword evidence="3" id="KW-1185">Reference proteome</keyword>
<evidence type="ECO:0000313" key="3">
    <source>
        <dbReference type="Proteomes" id="UP000035681"/>
    </source>
</evidence>
<evidence type="ECO:0000256" key="1">
    <source>
        <dbReference type="SAM" id="MobiDB-lite"/>
    </source>
</evidence>
<feature type="transmembrane region" description="Helical" evidence="2">
    <location>
        <begin position="57"/>
        <end position="76"/>
    </location>
</feature>
<feature type="compositionally biased region" description="Low complexity" evidence="1">
    <location>
        <begin position="91"/>
        <end position="103"/>
    </location>
</feature>
<evidence type="ECO:0000256" key="2">
    <source>
        <dbReference type="SAM" id="Phobius"/>
    </source>
</evidence>
<organism evidence="4">
    <name type="scientific">Strongyloides stercoralis</name>
    <name type="common">Threadworm</name>
    <dbReference type="NCBI Taxonomy" id="6248"/>
    <lineage>
        <taxon>Eukaryota</taxon>
        <taxon>Metazoa</taxon>
        <taxon>Ecdysozoa</taxon>
        <taxon>Nematoda</taxon>
        <taxon>Chromadorea</taxon>
        <taxon>Rhabditida</taxon>
        <taxon>Tylenchina</taxon>
        <taxon>Panagrolaimomorpha</taxon>
        <taxon>Strongyloidoidea</taxon>
        <taxon>Strongyloididae</taxon>
        <taxon>Strongyloides</taxon>
    </lineage>
</organism>
<dbReference type="WBParaSite" id="SSTP_0000836300.1">
    <property type="protein sequence ID" value="SSTP_0000836300.1"/>
    <property type="gene ID" value="SSTP_0000836300"/>
</dbReference>
<keyword evidence="2" id="KW-1133">Transmembrane helix</keyword>
<evidence type="ECO:0000313" key="5">
    <source>
        <dbReference type="WBParaSite" id="TCONS_00003526.p1"/>
    </source>
</evidence>
<evidence type="ECO:0000313" key="4">
    <source>
        <dbReference type="WBParaSite" id="SSTP_0000836300.1"/>
    </source>
</evidence>
<name>A0A913HYI0_STRER</name>